<proteinExistence type="predicted"/>
<organism evidence="2 3">
    <name type="scientific">Arenimonas metalli CF5-1</name>
    <dbReference type="NCBI Taxonomy" id="1384056"/>
    <lineage>
        <taxon>Bacteria</taxon>
        <taxon>Pseudomonadati</taxon>
        <taxon>Pseudomonadota</taxon>
        <taxon>Gammaproteobacteria</taxon>
        <taxon>Lysobacterales</taxon>
        <taxon>Lysobacteraceae</taxon>
        <taxon>Arenimonas</taxon>
    </lineage>
</organism>
<dbReference type="eggNOG" id="COG0393">
    <property type="taxonomic scope" value="Bacteria"/>
</dbReference>
<keyword evidence="1" id="KW-0732">Signal</keyword>
<feature type="chain" id="PRO_5001869342" description="Excinuclease ATPase subunit" evidence="1">
    <location>
        <begin position="25"/>
        <end position="150"/>
    </location>
</feature>
<dbReference type="OrthoDB" id="8161726at2"/>
<comment type="caution">
    <text evidence="2">The sequence shown here is derived from an EMBL/GenBank/DDBJ whole genome shotgun (WGS) entry which is preliminary data.</text>
</comment>
<dbReference type="AlphaFoldDB" id="A0A091B6I4"/>
<dbReference type="STRING" id="1384056.N787_02040"/>
<reference evidence="2 3" key="1">
    <citation type="submission" date="2013-09" db="EMBL/GenBank/DDBJ databases">
        <title>Genome sequencing of Arenimonas metalli.</title>
        <authorList>
            <person name="Chen F."/>
            <person name="Wang G."/>
        </authorList>
    </citation>
    <scope>NUCLEOTIDE SEQUENCE [LARGE SCALE GENOMIC DNA]</scope>
    <source>
        <strain evidence="2 3">CF5-1</strain>
    </source>
</reference>
<feature type="signal peptide" evidence="1">
    <location>
        <begin position="1"/>
        <end position="24"/>
    </location>
</feature>
<name>A0A091B6I4_9GAMM</name>
<dbReference type="RefSeq" id="WP_034211246.1">
    <property type="nucleotide sequence ID" value="NZ_AVCK01000012.1"/>
</dbReference>
<protein>
    <recommendedName>
        <fullName evidence="4">Excinuclease ATPase subunit</fullName>
    </recommendedName>
</protein>
<keyword evidence="3" id="KW-1185">Reference proteome</keyword>
<evidence type="ECO:0000313" key="2">
    <source>
        <dbReference type="EMBL" id="KFN47107.1"/>
    </source>
</evidence>
<gene>
    <name evidence="2" type="ORF">N787_02040</name>
</gene>
<sequence length="150" mass="15669">MKPITSLAATFAVLFALVAAPAEARDKRVQFNIASAIAQGKAQGVLDGSVAFYFEGQATPAVVQDFGVANTNRKTNAVGKSEQESCDWALLGALVALQDAAKARGANAVIGLRSNFKRQVFSSATQYECGAGRLMVGVALLGNYAKVADR</sequence>
<dbReference type="PATRIC" id="fig|1384056.3.peg.1027"/>
<dbReference type="EMBL" id="AVCK01000012">
    <property type="protein sequence ID" value="KFN47107.1"/>
    <property type="molecule type" value="Genomic_DNA"/>
</dbReference>
<evidence type="ECO:0008006" key="4">
    <source>
        <dbReference type="Google" id="ProtNLM"/>
    </source>
</evidence>
<evidence type="ECO:0000256" key="1">
    <source>
        <dbReference type="SAM" id="SignalP"/>
    </source>
</evidence>
<evidence type="ECO:0000313" key="3">
    <source>
        <dbReference type="Proteomes" id="UP000029393"/>
    </source>
</evidence>
<dbReference type="Proteomes" id="UP000029393">
    <property type="component" value="Unassembled WGS sequence"/>
</dbReference>
<accession>A0A091B6I4</accession>